<evidence type="ECO:0000313" key="2">
    <source>
        <dbReference type="Proteomes" id="UP000587415"/>
    </source>
</evidence>
<protein>
    <submittedName>
        <fullName evidence="1">DNA-binding MarR family transcriptional regulator</fullName>
    </submittedName>
</protein>
<dbReference type="EMBL" id="JAATJM010000001">
    <property type="protein sequence ID" value="NJC41703.1"/>
    <property type="molecule type" value="Genomic_DNA"/>
</dbReference>
<organism evidence="1 2">
    <name type="scientific">Brevundimonas alba</name>
    <dbReference type="NCBI Taxonomy" id="74314"/>
    <lineage>
        <taxon>Bacteria</taxon>
        <taxon>Pseudomonadati</taxon>
        <taxon>Pseudomonadota</taxon>
        <taxon>Alphaproteobacteria</taxon>
        <taxon>Caulobacterales</taxon>
        <taxon>Caulobacteraceae</taxon>
        <taxon>Brevundimonas</taxon>
    </lineage>
</organism>
<gene>
    <name evidence="1" type="ORF">GGQ87_001961</name>
</gene>
<reference evidence="1 2" key="1">
    <citation type="submission" date="2020-03" db="EMBL/GenBank/DDBJ databases">
        <title>Genomic Encyclopedia of Type Strains, Phase IV (KMG-IV): sequencing the most valuable type-strain genomes for metagenomic binning, comparative biology and taxonomic classification.</title>
        <authorList>
            <person name="Goeker M."/>
        </authorList>
    </citation>
    <scope>NUCLEOTIDE SEQUENCE [LARGE SCALE GENOMIC DNA]</scope>
    <source>
        <strain evidence="1 2">DSM 4736</strain>
    </source>
</reference>
<dbReference type="Proteomes" id="UP000587415">
    <property type="component" value="Unassembled WGS sequence"/>
</dbReference>
<accession>A0A7X5YKQ4</accession>
<name>A0A7X5YKQ4_9CAUL</name>
<dbReference type="RefSeq" id="WP_168047024.1">
    <property type="nucleotide sequence ID" value="NZ_JAATJM010000001.1"/>
</dbReference>
<dbReference type="InterPro" id="IPR036388">
    <property type="entry name" value="WH-like_DNA-bd_sf"/>
</dbReference>
<dbReference type="InterPro" id="IPR036390">
    <property type="entry name" value="WH_DNA-bd_sf"/>
</dbReference>
<sequence length="128" mass="13781">MPNFAVTPQDYPGAVPGDFRLRSMDMAAAIQIARASAPAMTLTQLAVFLTIASEEGLRLKDLCARTRESQATISRSVGLLTTTGYRGTRKSGYGLVALLGDLNDGRVRRAALTADGRRLFAEIECAFQ</sequence>
<evidence type="ECO:0000313" key="1">
    <source>
        <dbReference type="EMBL" id="NJC41703.1"/>
    </source>
</evidence>
<dbReference type="SUPFAM" id="SSF46785">
    <property type="entry name" value="Winged helix' DNA-binding domain"/>
    <property type="match status" value="1"/>
</dbReference>
<dbReference type="AlphaFoldDB" id="A0A7X5YKQ4"/>
<proteinExistence type="predicted"/>
<dbReference type="Gene3D" id="1.10.10.10">
    <property type="entry name" value="Winged helix-like DNA-binding domain superfamily/Winged helix DNA-binding domain"/>
    <property type="match status" value="1"/>
</dbReference>
<comment type="caution">
    <text evidence="1">The sequence shown here is derived from an EMBL/GenBank/DDBJ whole genome shotgun (WGS) entry which is preliminary data.</text>
</comment>
<keyword evidence="1" id="KW-0238">DNA-binding</keyword>
<keyword evidence="2" id="KW-1185">Reference proteome</keyword>
<dbReference type="GO" id="GO:0003677">
    <property type="term" value="F:DNA binding"/>
    <property type="evidence" value="ECO:0007669"/>
    <property type="project" value="UniProtKB-KW"/>
</dbReference>